<dbReference type="GO" id="GO:0071555">
    <property type="term" value="P:cell wall organization"/>
    <property type="evidence" value="ECO:0007669"/>
    <property type="project" value="UniProtKB-KW"/>
</dbReference>
<dbReference type="PANTHER" id="PTHR43445:SF3">
    <property type="entry name" value="UDP-N-ACETYLMURAMATE--L-ALANINE LIGASE"/>
    <property type="match status" value="1"/>
</dbReference>
<dbReference type="NCBIfam" id="TIGR01082">
    <property type="entry name" value="murC"/>
    <property type="match status" value="1"/>
</dbReference>
<dbReference type="Proteomes" id="UP000830236">
    <property type="component" value="Chromosome"/>
</dbReference>
<keyword evidence="10 14" id="KW-0573">Peptidoglycan synthesis</keyword>
<dbReference type="Pfam" id="PF02875">
    <property type="entry name" value="Mur_ligase_C"/>
    <property type="match status" value="1"/>
</dbReference>
<evidence type="ECO:0000256" key="8">
    <source>
        <dbReference type="ARBA" id="ARBA00022840"/>
    </source>
</evidence>
<dbReference type="KEGG" id="agh:M3I41_05405"/>
<dbReference type="EC" id="6.3.2.8" evidence="3 14"/>
<evidence type="ECO:0000256" key="5">
    <source>
        <dbReference type="ARBA" id="ARBA00022598"/>
    </source>
</evidence>
<dbReference type="Gene3D" id="3.40.1190.10">
    <property type="entry name" value="Mur-like, catalytic domain"/>
    <property type="match status" value="1"/>
</dbReference>
<comment type="function">
    <text evidence="14">Cell wall formation.</text>
</comment>
<dbReference type="GO" id="GO:0008360">
    <property type="term" value="P:regulation of cell shape"/>
    <property type="evidence" value="ECO:0007669"/>
    <property type="project" value="UniProtKB-KW"/>
</dbReference>
<evidence type="ECO:0000256" key="4">
    <source>
        <dbReference type="ARBA" id="ARBA00022490"/>
    </source>
</evidence>
<dbReference type="GO" id="GO:0009252">
    <property type="term" value="P:peptidoglycan biosynthetic process"/>
    <property type="evidence" value="ECO:0007669"/>
    <property type="project" value="UniProtKB-UniRule"/>
</dbReference>
<comment type="subcellular location">
    <subcellularLocation>
        <location evidence="1 14">Cytoplasm</location>
    </subcellularLocation>
</comment>
<organism evidence="18 19">
    <name type="scientific">Actinomyces graevenitzii</name>
    <dbReference type="NCBI Taxonomy" id="55565"/>
    <lineage>
        <taxon>Bacteria</taxon>
        <taxon>Bacillati</taxon>
        <taxon>Actinomycetota</taxon>
        <taxon>Actinomycetes</taxon>
        <taxon>Actinomycetales</taxon>
        <taxon>Actinomycetaceae</taxon>
        <taxon>Actinomyces</taxon>
    </lineage>
</organism>
<keyword evidence="12 14" id="KW-0961">Cell wall biogenesis/degradation</keyword>
<dbReference type="InterPro" id="IPR013221">
    <property type="entry name" value="Mur_ligase_cen"/>
</dbReference>
<evidence type="ECO:0000256" key="12">
    <source>
        <dbReference type="ARBA" id="ARBA00023316"/>
    </source>
</evidence>
<dbReference type="InterPro" id="IPR004101">
    <property type="entry name" value="Mur_ligase_C"/>
</dbReference>
<name>A0A9E7DCQ2_9ACTO</name>
<dbReference type="GO" id="GO:0005524">
    <property type="term" value="F:ATP binding"/>
    <property type="evidence" value="ECO:0007669"/>
    <property type="project" value="UniProtKB-UniRule"/>
</dbReference>
<evidence type="ECO:0000256" key="11">
    <source>
        <dbReference type="ARBA" id="ARBA00023306"/>
    </source>
</evidence>
<feature type="binding site" evidence="14">
    <location>
        <begin position="108"/>
        <end position="114"/>
    </location>
    <ligand>
        <name>ATP</name>
        <dbReference type="ChEBI" id="CHEBI:30616"/>
    </ligand>
</feature>
<dbReference type="AlphaFoldDB" id="A0A9E7DCQ2"/>
<evidence type="ECO:0000256" key="9">
    <source>
        <dbReference type="ARBA" id="ARBA00022960"/>
    </source>
</evidence>
<evidence type="ECO:0000256" key="6">
    <source>
        <dbReference type="ARBA" id="ARBA00022618"/>
    </source>
</evidence>
<dbReference type="SUPFAM" id="SSF51984">
    <property type="entry name" value="MurCD N-terminal domain"/>
    <property type="match status" value="1"/>
</dbReference>
<dbReference type="SUPFAM" id="SSF53623">
    <property type="entry name" value="MurD-like peptide ligases, catalytic domain"/>
    <property type="match status" value="1"/>
</dbReference>
<dbReference type="InterPro" id="IPR036565">
    <property type="entry name" value="Mur-like_cat_sf"/>
</dbReference>
<comment type="similarity">
    <text evidence="14">Belongs to the MurCDEF family.</text>
</comment>
<proteinExistence type="inferred from homology"/>
<evidence type="ECO:0000256" key="2">
    <source>
        <dbReference type="ARBA" id="ARBA00004752"/>
    </source>
</evidence>
<keyword evidence="11 14" id="KW-0131">Cell cycle</keyword>
<comment type="pathway">
    <text evidence="2 14">Cell wall biogenesis; peptidoglycan biosynthesis.</text>
</comment>
<gene>
    <name evidence="14 18" type="primary">murC</name>
    <name evidence="18" type="ORF">M3I41_05405</name>
</gene>
<evidence type="ECO:0000256" key="10">
    <source>
        <dbReference type="ARBA" id="ARBA00022984"/>
    </source>
</evidence>
<feature type="domain" description="Mur ligase central" evidence="17">
    <location>
        <begin position="106"/>
        <end position="300"/>
    </location>
</feature>
<dbReference type="EMBL" id="CP097095">
    <property type="protein sequence ID" value="UQF79050.1"/>
    <property type="molecule type" value="Genomic_DNA"/>
</dbReference>
<dbReference type="GO" id="GO:0008763">
    <property type="term" value="F:UDP-N-acetylmuramate-L-alanine ligase activity"/>
    <property type="evidence" value="ECO:0007669"/>
    <property type="project" value="UniProtKB-UniRule"/>
</dbReference>
<dbReference type="HAMAP" id="MF_00046">
    <property type="entry name" value="MurC"/>
    <property type="match status" value="1"/>
</dbReference>
<dbReference type="InterPro" id="IPR005758">
    <property type="entry name" value="UDP-N-AcMur_Ala_ligase_MurC"/>
</dbReference>
<evidence type="ECO:0000259" key="17">
    <source>
        <dbReference type="Pfam" id="PF08245"/>
    </source>
</evidence>
<keyword evidence="8 14" id="KW-0067">ATP-binding</keyword>
<reference evidence="18" key="1">
    <citation type="submission" date="2022-05" db="EMBL/GenBank/DDBJ databases">
        <title>Using nanopore sequencing to obtain complete genomes from saliva samples.</title>
        <authorList>
            <person name="Baker J.L."/>
        </authorList>
    </citation>
    <scope>NUCLEOTIDE SEQUENCE</scope>
    <source>
        <strain evidence="18">JCVI-JB-Ag32</strain>
    </source>
</reference>
<dbReference type="PANTHER" id="PTHR43445">
    <property type="entry name" value="UDP-N-ACETYLMURAMATE--L-ALANINE LIGASE-RELATED"/>
    <property type="match status" value="1"/>
</dbReference>
<keyword evidence="5 14" id="KW-0436">Ligase</keyword>
<keyword evidence="7 14" id="KW-0547">Nucleotide-binding</keyword>
<evidence type="ECO:0000256" key="14">
    <source>
        <dbReference type="HAMAP-Rule" id="MF_00046"/>
    </source>
</evidence>
<dbReference type="GO" id="GO:0051301">
    <property type="term" value="P:cell division"/>
    <property type="evidence" value="ECO:0007669"/>
    <property type="project" value="UniProtKB-KW"/>
</dbReference>
<keyword evidence="6 14" id="KW-0132">Cell division</keyword>
<comment type="catalytic activity">
    <reaction evidence="13 14">
        <text>UDP-N-acetyl-alpha-D-muramate + L-alanine + ATP = UDP-N-acetyl-alpha-D-muramoyl-L-alanine + ADP + phosphate + H(+)</text>
        <dbReference type="Rhea" id="RHEA:23372"/>
        <dbReference type="ChEBI" id="CHEBI:15378"/>
        <dbReference type="ChEBI" id="CHEBI:30616"/>
        <dbReference type="ChEBI" id="CHEBI:43474"/>
        <dbReference type="ChEBI" id="CHEBI:57972"/>
        <dbReference type="ChEBI" id="CHEBI:70757"/>
        <dbReference type="ChEBI" id="CHEBI:83898"/>
        <dbReference type="ChEBI" id="CHEBI:456216"/>
        <dbReference type="EC" id="6.3.2.8"/>
    </reaction>
</comment>
<evidence type="ECO:0000256" key="13">
    <source>
        <dbReference type="ARBA" id="ARBA00047833"/>
    </source>
</evidence>
<evidence type="ECO:0000313" key="19">
    <source>
        <dbReference type="Proteomes" id="UP000830236"/>
    </source>
</evidence>
<evidence type="ECO:0000256" key="1">
    <source>
        <dbReference type="ARBA" id="ARBA00004496"/>
    </source>
</evidence>
<dbReference type="Gene3D" id="3.90.190.20">
    <property type="entry name" value="Mur ligase, C-terminal domain"/>
    <property type="match status" value="1"/>
</dbReference>
<dbReference type="Pfam" id="PF08245">
    <property type="entry name" value="Mur_ligase_M"/>
    <property type="match status" value="1"/>
</dbReference>
<feature type="domain" description="Mur ligase C-terminal" evidence="16">
    <location>
        <begin position="323"/>
        <end position="452"/>
    </location>
</feature>
<protein>
    <recommendedName>
        <fullName evidence="3 14">UDP-N-acetylmuramate--L-alanine ligase</fullName>
        <ecNumber evidence="3 14">6.3.2.8</ecNumber>
    </recommendedName>
    <alternativeName>
        <fullName evidence="14">UDP-N-acetylmuramoyl-L-alanine synthetase</fullName>
    </alternativeName>
</protein>
<dbReference type="GO" id="GO:0005737">
    <property type="term" value="C:cytoplasm"/>
    <property type="evidence" value="ECO:0007669"/>
    <property type="project" value="UniProtKB-SubCell"/>
</dbReference>
<evidence type="ECO:0000259" key="15">
    <source>
        <dbReference type="Pfam" id="PF01225"/>
    </source>
</evidence>
<dbReference type="SUPFAM" id="SSF53244">
    <property type="entry name" value="MurD-like peptide ligases, peptide-binding domain"/>
    <property type="match status" value="1"/>
</dbReference>
<evidence type="ECO:0000256" key="7">
    <source>
        <dbReference type="ARBA" id="ARBA00022741"/>
    </source>
</evidence>
<dbReference type="InterPro" id="IPR050061">
    <property type="entry name" value="MurCDEF_pg_biosynth"/>
</dbReference>
<accession>A0A9E7DCQ2</accession>
<dbReference type="InterPro" id="IPR000713">
    <property type="entry name" value="Mur_ligase_N"/>
</dbReference>
<dbReference type="InterPro" id="IPR036615">
    <property type="entry name" value="Mur_ligase_C_dom_sf"/>
</dbReference>
<feature type="domain" description="Mur ligase N-terminal catalytic" evidence="15">
    <location>
        <begin position="4"/>
        <end position="97"/>
    </location>
</feature>
<evidence type="ECO:0000256" key="3">
    <source>
        <dbReference type="ARBA" id="ARBA00012211"/>
    </source>
</evidence>
<sequence>MTQFHLIGIGGAGMSVVAELLAQSGFEVRGSDARASAVTEALEQQGIKVFIGQAAENVDPQAIVVVSSAIKDANPELACARARGQRILHRSQALALASEGKDFVAVAGAHGKTTTSGMLAQAFSSLGLEPSFAVGGTVSALGTGGHLGNGSMLVAEADESDGSFLNYHPRVEVVLNVEPDHLDHYGTREAFEQAFVDFSQRLVPGGLLVTCADDAGSRALGMAAAKAGKRVTFFGLTAPEAKAKVPGCASAQLTITSRSATGTQASLEFVGPDGERYQAQLNLHTPGDHVALDACGAWAAGIELGVEAQQMADALSTFAGTGRRFEKRGEPRGVEVVDDYAHHPTEVEALLSAAREVADARGGRLLVLFQPHLFSRTRNFAQRFSAALAKADKSIVIDIYPARETQADFPQVTSALLANGTNVQYVSGREAGALQLASEAKPGDLVLTVGAGDVTELANVIIDAIGE</sequence>
<dbReference type="Gene3D" id="3.40.50.720">
    <property type="entry name" value="NAD(P)-binding Rossmann-like Domain"/>
    <property type="match status" value="1"/>
</dbReference>
<keyword evidence="4 14" id="KW-0963">Cytoplasm</keyword>
<keyword evidence="9 14" id="KW-0133">Cell shape</keyword>
<evidence type="ECO:0000313" key="18">
    <source>
        <dbReference type="EMBL" id="UQF79050.1"/>
    </source>
</evidence>
<dbReference type="Pfam" id="PF01225">
    <property type="entry name" value="Mur_ligase"/>
    <property type="match status" value="1"/>
</dbReference>
<evidence type="ECO:0000259" key="16">
    <source>
        <dbReference type="Pfam" id="PF02875"/>
    </source>
</evidence>